<reference evidence="2" key="1">
    <citation type="submission" date="2020-07" db="EMBL/GenBank/DDBJ databases">
        <title>Transmission dynamics of a linear vanA-plasmid during the 2017-2019 nosocomial multiclonal outbreaks of vancomycin-resistant enterococci.</title>
        <authorList>
            <person name="Fujiya Y."/>
            <person name="Harada T."/>
            <person name="Sugawara Y."/>
            <person name="Akeda Y."/>
            <person name="Yasuda M."/>
            <person name="Masumi A."/>
            <person name="Haryashi J."/>
            <person name="Tanimura N."/>
            <person name="Tsujimoto Y."/>
            <person name="Shibata W."/>
            <person name="Yamaguchi T."/>
            <person name="Kawahara R."/>
            <person name="Nishi I."/>
            <person name="Hamada S."/>
            <person name="Tomono K."/>
            <person name="Kakeya H."/>
        </authorList>
    </citation>
    <scope>NUCLEOTIDE SEQUENCE</scope>
    <source>
        <strain evidence="2">EV0426-12</strain>
        <plasmid evidence="2">pIHVA-EV0426-12</plasmid>
    </source>
</reference>
<evidence type="ECO:0000256" key="1">
    <source>
        <dbReference type="SAM" id="Phobius"/>
    </source>
</evidence>
<dbReference type="EMBL" id="LC566215">
    <property type="protein sequence ID" value="BCH36156.1"/>
    <property type="molecule type" value="Genomic_DNA"/>
</dbReference>
<proteinExistence type="predicted"/>
<sequence>MRELTLSSEELEKKTALLNEIFSTDCIIQSLKESSFSKLTDQKKISYMLSLDNLGTKYDESASSDKLLIELVSSLSSFGKMKRFNVILEIFAWLIPSFIWFFYIFIVESELIARVSLGLLIPIYAFYLIGSAIYLNNLYTRIQIKKQLLHEGLSGNMLKRIAWDKDNKTDIELKEYKYNYFSRCIDRKLLFKKEGLEFSFDEDEFEKLVMDWRKNLLDTVQF</sequence>
<name>A0A6S6MIH6_ENTFC</name>
<protein>
    <submittedName>
        <fullName evidence="2">Uncharacterized protein</fullName>
    </submittedName>
</protein>
<keyword evidence="2" id="KW-0614">Plasmid</keyword>
<geneLocation type="plasmid" evidence="2">
    <name>pIHVA-EV0426-12</name>
</geneLocation>
<feature type="transmembrane region" description="Helical" evidence="1">
    <location>
        <begin position="112"/>
        <end position="135"/>
    </location>
</feature>
<dbReference type="RefSeq" id="WP_224797035.1">
    <property type="nucleotide sequence ID" value="NZ_AP022343.1"/>
</dbReference>
<keyword evidence="1" id="KW-0472">Membrane</keyword>
<feature type="transmembrane region" description="Helical" evidence="1">
    <location>
        <begin position="86"/>
        <end position="106"/>
    </location>
</feature>
<dbReference type="AlphaFoldDB" id="A0A6S6MIH6"/>
<evidence type="ECO:0000313" key="2">
    <source>
        <dbReference type="EMBL" id="BCH36156.1"/>
    </source>
</evidence>
<keyword evidence="1" id="KW-0812">Transmembrane</keyword>
<accession>A0A6S6MIH6</accession>
<dbReference type="GeneID" id="70762012"/>
<organism evidence="2">
    <name type="scientific">Enterococcus faecium</name>
    <name type="common">Streptococcus faecium</name>
    <dbReference type="NCBI Taxonomy" id="1352"/>
    <lineage>
        <taxon>Bacteria</taxon>
        <taxon>Bacillati</taxon>
        <taxon>Bacillota</taxon>
        <taxon>Bacilli</taxon>
        <taxon>Lactobacillales</taxon>
        <taxon>Enterococcaceae</taxon>
        <taxon>Enterococcus</taxon>
    </lineage>
</organism>
<keyword evidence="1" id="KW-1133">Transmembrane helix</keyword>